<proteinExistence type="predicted"/>
<protein>
    <submittedName>
        <fullName evidence="2">Uncharacterized protein</fullName>
    </submittedName>
</protein>
<feature type="compositionally biased region" description="Basic and acidic residues" evidence="1">
    <location>
        <begin position="101"/>
        <end position="112"/>
    </location>
</feature>
<organism evidence="2">
    <name type="scientific">Graphocephala atropunctata</name>
    <dbReference type="NCBI Taxonomy" id="36148"/>
    <lineage>
        <taxon>Eukaryota</taxon>
        <taxon>Metazoa</taxon>
        <taxon>Ecdysozoa</taxon>
        <taxon>Arthropoda</taxon>
        <taxon>Hexapoda</taxon>
        <taxon>Insecta</taxon>
        <taxon>Pterygota</taxon>
        <taxon>Neoptera</taxon>
        <taxon>Paraneoptera</taxon>
        <taxon>Hemiptera</taxon>
        <taxon>Auchenorrhyncha</taxon>
        <taxon>Membracoidea</taxon>
        <taxon>Cicadellidae</taxon>
        <taxon>Cicadellinae</taxon>
        <taxon>Cicadellini</taxon>
        <taxon>Graphocephala</taxon>
    </lineage>
</organism>
<feature type="region of interest" description="Disordered" evidence="1">
    <location>
        <begin position="30"/>
        <end position="79"/>
    </location>
</feature>
<gene>
    <name evidence="2" type="ORF">g.9887</name>
</gene>
<dbReference type="AlphaFoldDB" id="A0A1B6LL25"/>
<evidence type="ECO:0000313" key="2">
    <source>
        <dbReference type="EMBL" id="JAT24376.1"/>
    </source>
</evidence>
<reference evidence="2" key="1">
    <citation type="submission" date="2015-11" db="EMBL/GenBank/DDBJ databases">
        <title>De novo transcriptome assembly of four potential Pierce s Disease insect vectors from Arizona vineyards.</title>
        <authorList>
            <person name="Tassone E.E."/>
        </authorList>
    </citation>
    <scope>NUCLEOTIDE SEQUENCE</scope>
</reference>
<feature type="compositionally biased region" description="Basic and acidic residues" evidence="1">
    <location>
        <begin position="166"/>
        <end position="186"/>
    </location>
</feature>
<sequence>EINKSGLPLDNESKYDSLISLSVSVDFDQDDLPLSQETENNILLSNDSGPTEPDCESSRQLEVGHRDGSHEASRPKESLDAVVSMQRSSFIEKLLTEYQKRKDVSKQPRAEINKSGLPLDNESKYDSLISLSVSVDFDQDDLPLSQETENNILLSNDSGPTEPDCESSRQLEFGHRPRTEINKSGL</sequence>
<accession>A0A1B6LL25</accession>
<feature type="region of interest" description="Disordered" evidence="1">
    <location>
        <begin position="147"/>
        <end position="186"/>
    </location>
</feature>
<feature type="compositionally biased region" description="Basic and acidic residues" evidence="1">
    <location>
        <begin position="56"/>
        <end position="79"/>
    </location>
</feature>
<feature type="compositionally biased region" description="Polar residues" evidence="1">
    <location>
        <begin position="147"/>
        <end position="159"/>
    </location>
</feature>
<evidence type="ECO:0000256" key="1">
    <source>
        <dbReference type="SAM" id="MobiDB-lite"/>
    </source>
</evidence>
<feature type="region of interest" description="Disordered" evidence="1">
    <location>
        <begin position="101"/>
        <end position="123"/>
    </location>
</feature>
<dbReference type="EMBL" id="GEBQ01015601">
    <property type="protein sequence ID" value="JAT24376.1"/>
    <property type="molecule type" value="Transcribed_RNA"/>
</dbReference>
<feature type="compositionally biased region" description="Polar residues" evidence="1">
    <location>
        <begin position="35"/>
        <end position="49"/>
    </location>
</feature>
<feature type="non-terminal residue" evidence="2">
    <location>
        <position position="186"/>
    </location>
</feature>
<feature type="non-terminal residue" evidence="2">
    <location>
        <position position="1"/>
    </location>
</feature>
<name>A0A1B6LL25_9HEMI</name>